<dbReference type="SMART" id="SM00385">
    <property type="entry name" value="CYCLIN"/>
    <property type="match status" value="1"/>
</dbReference>
<feature type="domain" description="Cyclin-like" evidence="3">
    <location>
        <begin position="46"/>
        <end position="145"/>
    </location>
</feature>
<evidence type="ECO:0000313" key="4">
    <source>
        <dbReference type="Proteomes" id="UP000694941"/>
    </source>
</evidence>
<keyword evidence="1 2" id="KW-0195">Cyclin</keyword>
<sequence>MINESMAGDERSYFTKEQVTSPLVNPSQKCGIDADKELSYRQQASNFIQDMGQRLKLTQLCINTAIVYMHRFYMFHSFTKFHRNAISTCALFLAAKVEEQPRKLEHVINVAHRCLHRDAPALDIKSEAYMEQAYEIVVNENIMLQTL</sequence>
<comment type="similarity">
    <text evidence="2">Belongs to the cyclin family.</text>
</comment>
<dbReference type="PANTHER" id="PTHR10026">
    <property type="entry name" value="CYCLIN"/>
    <property type="match status" value="1"/>
</dbReference>
<protein>
    <submittedName>
        <fullName evidence="5">Cyclin-T2-like</fullName>
    </submittedName>
</protein>
<evidence type="ECO:0000259" key="3">
    <source>
        <dbReference type="SMART" id="SM00385"/>
    </source>
</evidence>
<keyword evidence="4" id="KW-1185">Reference proteome</keyword>
<gene>
    <name evidence="5" type="primary">LOC106476723</name>
</gene>
<proteinExistence type="inferred from homology"/>
<evidence type="ECO:0000313" key="5">
    <source>
        <dbReference type="RefSeq" id="XP_013792809.2"/>
    </source>
</evidence>
<dbReference type="InterPro" id="IPR043198">
    <property type="entry name" value="Cyclin/Ssn8"/>
</dbReference>
<evidence type="ECO:0000256" key="1">
    <source>
        <dbReference type="ARBA" id="ARBA00023127"/>
    </source>
</evidence>
<accession>A0ABM1C1Z1</accession>
<evidence type="ECO:0000256" key="2">
    <source>
        <dbReference type="RuleBase" id="RU000383"/>
    </source>
</evidence>
<name>A0ABM1C1Z1_LIMPO</name>
<dbReference type="CDD" id="cd20538">
    <property type="entry name" value="CYCLIN_CCNT_rpt1"/>
    <property type="match status" value="1"/>
</dbReference>
<dbReference type="InterPro" id="IPR036915">
    <property type="entry name" value="Cyclin-like_sf"/>
</dbReference>
<organism evidence="4 5">
    <name type="scientific">Limulus polyphemus</name>
    <name type="common">Atlantic horseshoe crab</name>
    <dbReference type="NCBI Taxonomy" id="6850"/>
    <lineage>
        <taxon>Eukaryota</taxon>
        <taxon>Metazoa</taxon>
        <taxon>Ecdysozoa</taxon>
        <taxon>Arthropoda</taxon>
        <taxon>Chelicerata</taxon>
        <taxon>Merostomata</taxon>
        <taxon>Xiphosura</taxon>
        <taxon>Limulidae</taxon>
        <taxon>Limulus</taxon>
    </lineage>
</organism>
<reference evidence="5" key="1">
    <citation type="submission" date="2025-08" db="UniProtKB">
        <authorList>
            <consortium name="RefSeq"/>
        </authorList>
    </citation>
    <scope>IDENTIFICATION</scope>
    <source>
        <tissue evidence="5">Muscle</tissue>
    </source>
</reference>
<dbReference type="RefSeq" id="XP_013792809.2">
    <property type="nucleotide sequence ID" value="XM_013937355.2"/>
</dbReference>
<dbReference type="InterPro" id="IPR013763">
    <property type="entry name" value="Cyclin-like_dom"/>
</dbReference>
<feature type="non-terminal residue" evidence="5">
    <location>
        <position position="147"/>
    </location>
</feature>
<dbReference type="InterPro" id="IPR006671">
    <property type="entry name" value="Cyclin_N"/>
</dbReference>
<dbReference type="SUPFAM" id="SSF47954">
    <property type="entry name" value="Cyclin-like"/>
    <property type="match status" value="1"/>
</dbReference>
<dbReference type="Gene3D" id="1.10.472.10">
    <property type="entry name" value="Cyclin-like"/>
    <property type="match status" value="1"/>
</dbReference>
<dbReference type="Proteomes" id="UP000694941">
    <property type="component" value="Unplaced"/>
</dbReference>
<dbReference type="Pfam" id="PF00134">
    <property type="entry name" value="Cyclin_N"/>
    <property type="match status" value="1"/>
</dbReference>
<dbReference type="GeneID" id="106476723"/>